<dbReference type="AlphaFoldDB" id="A0A6N7XMR0"/>
<dbReference type="RefSeq" id="WP_154434723.1">
    <property type="nucleotide sequence ID" value="NZ_VUNC01000003.1"/>
</dbReference>
<name>A0A6N7XMR0_9ACTN</name>
<evidence type="ECO:0000313" key="1">
    <source>
        <dbReference type="EMBL" id="MST72528.1"/>
    </source>
</evidence>
<reference evidence="1 2" key="1">
    <citation type="submission" date="2019-08" db="EMBL/GenBank/DDBJ databases">
        <title>In-depth cultivation of the pig gut microbiome towards novel bacterial diversity and tailored functional studies.</title>
        <authorList>
            <person name="Wylensek D."/>
            <person name="Hitch T.C.A."/>
            <person name="Clavel T."/>
        </authorList>
    </citation>
    <scope>NUCLEOTIDE SEQUENCE [LARGE SCALE GENOMIC DNA]</scope>
    <source>
        <strain evidence="1 2">CA-Schmier-601-WT-1</strain>
    </source>
</reference>
<accession>A0A6N7XMR0</accession>
<protein>
    <submittedName>
        <fullName evidence="1">FeoB-associated Cys-rich membrane protein</fullName>
    </submittedName>
</protein>
<dbReference type="EMBL" id="VUNC01000003">
    <property type="protein sequence ID" value="MST72528.1"/>
    <property type="molecule type" value="Genomic_DNA"/>
</dbReference>
<evidence type="ECO:0000313" key="2">
    <source>
        <dbReference type="Proteomes" id="UP000469325"/>
    </source>
</evidence>
<gene>
    <name evidence="1" type="ORF">FYJ68_05325</name>
</gene>
<sequence>MIANILIVAVVGVALVLCIRSLARGGGECSDCSSASTCAVHATGKGKCPVAEDMVRKADAALGSGSHRS</sequence>
<keyword evidence="2" id="KW-1185">Reference proteome</keyword>
<organism evidence="1 2">
    <name type="scientific">Olsenella porci</name>
    <dbReference type="NCBI Taxonomy" id="2652279"/>
    <lineage>
        <taxon>Bacteria</taxon>
        <taxon>Bacillati</taxon>
        <taxon>Actinomycetota</taxon>
        <taxon>Coriobacteriia</taxon>
        <taxon>Coriobacteriales</taxon>
        <taxon>Atopobiaceae</taxon>
        <taxon>Olsenella</taxon>
    </lineage>
</organism>
<proteinExistence type="predicted"/>
<comment type="caution">
    <text evidence="1">The sequence shown here is derived from an EMBL/GenBank/DDBJ whole genome shotgun (WGS) entry which is preliminary data.</text>
</comment>
<dbReference type="Proteomes" id="UP000469325">
    <property type="component" value="Unassembled WGS sequence"/>
</dbReference>